<dbReference type="EMBL" id="JACRWH010000018">
    <property type="protein sequence ID" value="MBC6012291.1"/>
    <property type="molecule type" value="Genomic_DNA"/>
</dbReference>
<dbReference type="SUPFAM" id="SSF56784">
    <property type="entry name" value="HAD-like"/>
    <property type="match status" value="1"/>
</dbReference>
<dbReference type="GO" id="GO:0016787">
    <property type="term" value="F:hydrolase activity"/>
    <property type="evidence" value="ECO:0007669"/>
    <property type="project" value="UniProtKB-KW"/>
</dbReference>
<reference evidence="1 2" key="1">
    <citation type="submission" date="2020-08" db="EMBL/GenBank/DDBJ databases">
        <authorList>
            <person name="Liu C."/>
            <person name="Sun Q."/>
        </authorList>
    </citation>
    <scope>NUCLEOTIDE SEQUENCE [LARGE SCALE GENOMIC DNA]</scope>
    <source>
        <strain evidence="1 2">L34</strain>
    </source>
</reference>
<dbReference type="PANTHER" id="PTHR10000:SF55">
    <property type="entry name" value="5-AMINO-6-(5-PHOSPHO-D-RIBITYLAMINO)URACIL PHOSPHATASE YCSE"/>
    <property type="match status" value="1"/>
</dbReference>
<dbReference type="InterPro" id="IPR036412">
    <property type="entry name" value="HAD-like_sf"/>
</dbReference>
<proteinExistence type="predicted"/>
<evidence type="ECO:0000313" key="1">
    <source>
        <dbReference type="EMBL" id="MBC6012291.1"/>
    </source>
</evidence>
<dbReference type="Gene3D" id="3.40.50.1000">
    <property type="entry name" value="HAD superfamily/HAD-like"/>
    <property type="match status" value="1"/>
</dbReference>
<dbReference type="SFLD" id="SFLDG01140">
    <property type="entry name" value="C2.B:_Phosphomannomutase_and_P"/>
    <property type="match status" value="1"/>
</dbReference>
<evidence type="ECO:0000313" key="2">
    <source>
        <dbReference type="Proteomes" id="UP000649075"/>
    </source>
</evidence>
<protein>
    <submittedName>
        <fullName evidence="1">Cof-type HAD-IIB family hydrolase</fullName>
    </submittedName>
</protein>
<dbReference type="SFLD" id="SFLDS00003">
    <property type="entry name" value="Haloacid_Dehalogenase"/>
    <property type="match status" value="1"/>
</dbReference>
<dbReference type="Gene3D" id="3.30.1240.10">
    <property type="match status" value="1"/>
</dbReference>
<dbReference type="InterPro" id="IPR006379">
    <property type="entry name" value="HAD-SF_hydro_IIB"/>
</dbReference>
<accession>A0ABR7KHT3</accession>
<gene>
    <name evidence="1" type="ORF">H8911_05975</name>
</gene>
<dbReference type="Proteomes" id="UP000649075">
    <property type="component" value="Unassembled WGS sequence"/>
</dbReference>
<keyword evidence="1" id="KW-0378">Hydrolase</keyword>
<name>A0ABR7KHT3_9FIRM</name>
<dbReference type="PANTHER" id="PTHR10000">
    <property type="entry name" value="PHOSPHOSERINE PHOSPHATASE"/>
    <property type="match status" value="1"/>
</dbReference>
<dbReference type="NCBIfam" id="TIGR00099">
    <property type="entry name" value="Cof-subfamily"/>
    <property type="match status" value="1"/>
</dbReference>
<organism evidence="1 2">
    <name type="scientific">Holdemanella hominis</name>
    <dbReference type="NCBI Taxonomy" id="2764327"/>
    <lineage>
        <taxon>Bacteria</taxon>
        <taxon>Bacillati</taxon>
        <taxon>Bacillota</taxon>
        <taxon>Erysipelotrichia</taxon>
        <taxon>Erysipelotrichales</taxon>
        <taxon>Erysipelotrichaceae</taxon>
        <taxon>Holdemanella</taxon>
    </lineage>
</organism>
<sequence>MIKLIASDLDGTLLDEPNRISKINLDAIEYAYQKGAKFCFSTGRDLQSVKDITCLLRHKPVLLLGNGSEVYDEDENLVFQNFFNNKYLEEVCEIMNKHDVPHMIFTTDGFYTTTDPVEVRQRFIERIGKIRNQEMAHIFATNMDKPCNNLVQIENIQEFAKTKKVLKVEGFHYNSKPVEDVKKVLEKFTELSHLSTGKNNVEVTNLTATKGLALKRYCEYANIKEDEVMVIGDSHNDLSMFEFFKYSFAPENSIQEIKNFAYKVVKSCDEHGVSQAIYEFIK</sequence>
<keyword evidence="2" id="KW-1185">Reference proteome</keyword>
<dbReference type="NCBIfam" id="TIGR01484">
    <property type="entry name" value="HAD-SF-IIB"/>
    <property type="match status" value="1"/>
</dbReference>
<dbReference type="Pfam" id="PF08282">
    <property type="entry name" value="Hydrolase_3"/>
    <property type="match status" value="1"/>
</dbReference>
<comment type="caution">
    <text evidence="1">The sequence shown here is derived from an EMBL/GenBank/DDBJ whole genome shotgun (WGS) entry which is preliminary data.</text>
</comment>
<dbReference type="InterPro" id="IPR023214">
    <property type="entry name" value="HAD_sf"/>
</dbReference>
<dbReference type="RefSeq" id="WP_186999008.1">
    <property type="nucleotide sequence ID" value="NZ_JACRWH010000018.1"/>
</dbReference>
<dbReference type="InterPro" id="IPR000150">
    <property type="entry name" value="Cof"/>
</dbReference>